<dbReference type="PROSITE" id="PS50011">
    <property type="entry name" value="PROTEIN_KINASE_DOM"/>
    <property type="match status" value="1"/>
</dbReference>
<comment type="caution">
    <text evidence="9">The sequence shown here is derived from an EMBL/GenBank/DDBJ whole genome shotgun (WGS) entry which is preliminary data.</text>
</comment>
<feature type="region of interest" description="Disordered" evidence="7">
    <location>
        <begin position="830"/>
        <end position="923"/>
    </location>
</feature>
<feature type="binding site" evidence="6">
    <location>
        <position position="111"/>
    </location>
    <ligand>
        <name>ATP</name>
        <dbReference type="ChEBI" id="CHEBI:30616"/>
    </ligand>
</feature>
<dbReference type="InterPro" id="IPR017441">
    <property type="entry name" value="Protein_kinase_ATP_BS"/>
</dbReference>
<dbReference type="PANTHER" id="PTHR24058">
    <property type="entry name" value="DUAL SPECIFICITY PROTEIN KINASE"/>
    <property type="match status" value="1"/>
</dbReference>
<feature type="region of interest" description="Disordered" evidence="7">
    <location>
        <begin position="42"/>
        <end position="63"/>
    </location>
</feature>
<evidence type="ECO:0000256" key="6">
    <source>
        <dbReference type="PROSITE-ProRule" id="PRU10141"/>
    </source>
</evidence>
<feature type="compositionally biased region" description="Low complexity" evidence="7">
    <location>
        <begin position="1198"/>
        <end position="1218"/>
    </location>
</feature>
<protein>
    <recommendedName>
        <fullName evidence="8">Protein kinase domain-containing protein</fullName>
    </recommendedName>
</protein>
<dbReference type="PANTHER" id="PTHR24058:SF130">
    <property type="entry name" value="SERINE_THREONINE PROTEIN KINASES-RELATED"/>
    <property type="match status" value="1"/>
</dbReference>
<keyword evidence="3 6" id="KW-0547">Nucleotide-binding</keyword>
<keyword evidence="2" id="KW-0808">Transferase</keyword>
<evidence type="ECO:0000256" key="1">
    <source>
        <dbReference type="ARBA" id="ARBA00022527"/>
    </source>
</evidence>
<accession>A0ABR2Z472</accession>
<dbReference type="Gene3D" id="1.10.510.10">
    <property type="entry name" value="Transferase(Phosphotransferase) domain 1"/>
    <property type="match status" value="1"/>
</dbReference>
<feature type="compositionally biased region" description="Low complexity" evidence="7">
    <location>
        <begin position="495"/>
        <end position="525"/>
    </location>
</feature>
<feature type="compositionally biased region" description="Low complexity" evidence="7">
    <location>
        <begin position="843"/>
        <end position="865"/>
    </location>
</feature>
<dbReference type="InterPro" id="IPR000719">
    <property type="entry name" value="Prot_kinase_dom"/>
</dbReference>
<feature type="region of interest" description="Disordered" evidence="7">
    <location>
        <begin position="469"/>
        <end position="802"/>
    </location>
</feature>
<keyword evidence="1" id="KW-0723">Serine/threonine-protein kinase</keyword>
<evidence type="ECO:0000256" key="3">
    <source>
        <dbReference type="ARBA" id="ARBA00022741"/>
    </source>
</evidence>
<feature type="region of interest" description="Disordered" evidence="7">
    <location>
        <begin position="312"/>
        <end position="333"/>
    </location>
</feature>
<dbReference type="Gene3D" id="3.30.200.20">
    <property type="entry name" value="Phosphorylase Kinase, domain 1"/>
    <property type="match status" value="1"/>
</dbReference>
<feature type="compositionally biased region" description="Basic and acidic residues" evidence="7">
    <location>
        <begin position="609"/>
        <end position="632"/>
    </location>
</feature>
<proteinExistence type="predicted"/>
<evidence type="ECO:0000256" key="2">
    <source>
        <dbReference type="ARBA" id="ARBA00022679"/>
    </source>
</evidence>
<dbReference type="Proteomes" id="UP001491310">
    <property type="component" value="Unassembled WGS sequence"/>
</dbReference>
<reference evidence="9 10" key="1">
    <citation type="journal article" date="2024" name="Nat. Commun.">
        <title>Phylogenomics reveals the evolutionary origins of lichenization in chlorophyte algae.</title>
        <authorList>
            <person name="Puginier C."/>
            <person name="Libourel C."/>
            <person name="Otte J."/>
            <person name="Skaloud P."/>
            <person name="Haon M."/>
            <person name="Grisel S."/>
            <person name="Petersen M."/>
            <person name="Berrin J.G."/>
            <person name="Delaux P.M."/>
            <person name="Dal Grande F."/>
            <person name="Keller J."/>
        </authorList>
    </citation>
    <scope>NUCLEOTIDE SEQUENCE [LARGE SCALE GENOMIC DNA]</scope>
    <source>
        <strain evidence="9 10">SAG 216-7</strain>
    </source>
</reference>
<name>A0ABR2Z472_9CHLO</name>
<evidence type="ECO:0000313" key="10">
    <source>
        <dbReference type="Proteomes" id="UP001491310"/>
    </source>
</evidence>
<dbReference type="EMBL" id="JALJOT010000001">
    <property type="protein sequence ID" value="KAK9918761.1"/>
    <property type="molecule type" value="Genomic_DNA"/>
</dbReference>
<feature type="compositionally biased region" description="Low complexity" evidence="7">
    <location>
        <begin position="651"/>
        <end position="664"/>
    </location>
</feature>
<feature type="domain" description="Protein kinase" evidence="8">
    <location>
        <begin position="80"/>
        <end position="423"/>
    </location>
</feature>
<evidence type="ECO:0000256" key="5">
    <source>
        <dbReference type="ARBA" id="ARBA00022840"/>
    </source>
</evidence>
<feature type="compositionally biased region" description="Basic and acidic residues" evidence="7">
    <location>
        <begin position="751"/>
        <end position="768"/>
    </location>
</feature>
<organism evidence="9 10">
    <name type="scientific">Coccomyxa subellipsoidea</name>
    <dbReference type="NCBI Taxonomy" id="248742"/>
    <lineage>
        <taxon>Eukaryota</taxon>
        <taxon>Viridiplantae</taxon>
        <taxon>Chlorophyta</taxon>
        <taxon>core chlorophytes</taxon>
        <taxon>Trebouxiophyceae</taxon>
        <taxon>Trebouxiophyceae incertae sedis</taxon>
        <taxon>Coccomyxaceae</taxon>
        <taxon>Coccomyxa</taxon>
    </lineage>
</organism>
<feature type="region of interest" description="Disordered" evidence="7">
    <location>
        <begin position="1170"/>
        <end position="1255"/>
    </location>
</feature>
<evidence type="ECO:0000256" key="7">
    <source>
        <dbReference type="SAM" id="MobiDB-lite"/>
    </source>
</evidence>
<feature type="compositionally biased region" description="Polar residues" evidence="7">
    <location>
        <begin position="671"/>
        <end position="696"/>
    </location>
</feature>
<dbReference type="InterPro" id="IPR050494">
    <property type="entry name" value="Ser_Thr_dual-spec_kinase"/>
</dbReference>
<dbReference type="PROSITE" id="PS00107">
    <property type="entry name" value="PROTEIN_KINASE_ATP"/>
    <property type="match status" value="1"/>
</dbReference>
<feature type="compositionally biased region" description="Low complexity" evidence="7">
    <location>
        <begin position="312"/>
        <end position="324"/>
    </location>
</feature>
<keyword evidence="4" id="KW-0418">Kinase</keyword>
<keyword evidence="5 6" id="KW-0067">ATP-binding</keyword>
<dbReference type="SMART" id="SM00220">
    <property type="entry name" value="S_TKc"/>
    <property type="match status" value="1"/>
</dbReference>
<dbReference type="Pfam" id="PF00069">
    <property type="entry name" value="Pkinase"/>
    <property type="match status" value="1"/>
</dbReference>
<keyword evidence="10" id="KW-1185">Reference proteome</keyword>
<dbReference type="SUPFAM" id="SSF56112">
    <property type="entry name" value="Protein kinase-like (PK-like)"/>
    <property type="match status" value="1"/>
</dbReference>
<evidence type="ECO:0000313" key="9">
    <source>
        <dbReference type="EMBL" id="KAK9918761.1"/>
    </source>
</evidence>
<evidence type="ECO:0000256" key="4">
    <source>
        <dbReference type="ARBA" id="ARBA00022777"/>
    </source>
</evidence>
<feature type="compositionally biased region" description="Basic and acidic residues" evidence="7">
    <location>
        <begin position="1187"/>
        <end position="1196"/>
    </location>
</feature>
<feature type="compositionally biased region" description="Acidic residues" evidence="7">
    <location>
        <begin position="1170"/>
        <end position="1179"/>
    </location>
</feature>
<sequence>MEGATAFQPFQSLQNLQQTACACPSPFNVPVQLTLGLTSLHQAGKDGTDRPAQAPSLASQTLGDGRLNVGTHMPLLAKRYSYLSVIGEGASAQVILAEDTLRQGGHLVAIKIMKRQYSYAGQKEARALRYIQSRSPECTRVVRLLGTFTHAGHMCLVLERLFPSLLDYLSLSATLSPCTRLANLRSIAYQLLGTVAVLHASGVVNADLKPDNVLLRQPHGTNAGACPEVVISDFGSAFSETETDTSRLVFEMQTLPYRAPEVALGLGSPLVTALDVWSLGCILAELALQQPLFPCHSPAQLLKQIEQQLGPLPPQLQRSSSRPGVQLPASSSALVKPGAAKARSAGQSGLPWLGNDERIANSGAAVAFMPATMPGQMWHEALSPLGQELAKVDRGLADLVMGMLQLDASQRLTAAAALLHPFFDAVSPMRALMQATLQPVLSWNSQAHSKEPQQQAQPNLALSHKLEQTGATSAVEKGSQGVEPGQKLPEEEDAGGNASHSSPSSPGTPGSAGRAAHQPPAAAAGGAAGSQSEDSHPADQPAALSSTGGVRPPARGVTAAALRPAEADQAAVKDTDNPGANGAATSPPEAAAGLAGRDVASAPGSGRAAHKESLRQEHRSAQNTHQHSDILKQQRSARGGARPLVNPAMERAIAASGSAGSLSRPARRQQSDSAAVSLETESLPRQTASATPMQRTTDAEVAAAQVKVSAATNAPATSGHGGVQRTSGKAAGDRVDDAGVTSGTASKRRRAPEGDSGESRAKRGRAADTDATQPEPEPSGQSNLNGAIEEASPAEQPAAVATGNPGMSLDVLAAAASSVIAAFPVHCWPRRRTSIGGTPSKNGSRARPAAAAAAASTPGKPGAAKRPSPLIKWPAAAEAMPDKSATTASPKSPARGETASEQKPLQAAKTPARAAKKQPVSGTQRVCDFERSLTKQGVAMASEELHALPEDQPGLSGESIEKGKGDRYVINVSNAKGYLCHIHMESKYDCPPEMLFAIFTNPDNTGVFRDIKKRGKRKVLELDPAGRKIVEVEQIGEAKVLFKMREFTTLLKVDEDARNPEELRTGFTLIRSDILSRFNGCWSMSPIRNAEGTEVVGTAATLEQDILPAGAPAFLKHVPLLGNALRGICVRAVKRMVEDLDNVLEKVRSGTPLDDILKPAQPVASHVLDDFSDGEDADISDGPPSGHKPDSSEKHGLSSTAAIEAKAAALKSSSAPHSTAGQQSDGDSPEDGPGGFWDRQSWPSPTKQRGGGPPN</sequence>
<dbReference type="InterPro" id="IPR011009">
    <property type="entry name" value="Kinase-like_dom_sf"/>
</dbReference>
<evidence type="ECO:0000259" key="8">
    <source>
        <dbReference type="PROSITE" id="PS50011"/>
    </source>
</evidence>
<gene>
    <name evidence="9" type="ORF">WJX75_006665</name>
</gene>